<protein>
    <recommendedName>
        <fullName evidence="4">Tetratricopeptide repeat protein</fullName>
    </recommendedName>
</protein>
<dbReference type="PROSITE" id="PS51318">
    <property type="entry name" value="TAT"/>
    <property type="match status" value="1"/>
</dbReference>
<organism evidence="2 3">
    <name type="scientific">Occultella gossypii</name>
    <dbReference type="NCBI Taxonomy" id="2800820"/>
    <lineage>
        <taxon>Bacteria</taxon>
        <taxon>Bacillati</taxon>
        <taxon>Actinomycetota</taxon>
        <taxon>Actinomycetes</taxon>
        <taxon>Micrococcales</taxon>
        <taxon>Ruaniaceae</taxon>
        <taxon>Occultella</taxon>
    </lineage>
</organism>
<evidence type="ECO:0008006" key="4">
    <source>
        <dbReference type="Google" id="ProtNLM"/>
    </source>
</evidence>
<feature type="compositionally biased region" description="Pro residues" evidence="1">
    <location>
        <begin position="1"/>
        <end position="11"/>
    </location>
</feature>
<evidence type="ECO:0000256" key="1">
    <source>
        <dbReference type="SAM" id="MobiDB-lite"/>
    </source>
</evidence>
<feature type="compositionally biased region" description="Polar residues" evidence="1">
    <location>
        <begin position="29"/>
        <end position="41"/>
    </location>
</feature>
<dbReference type="RefSeq" id="WP_223406965.1">
    <property type="nucleotide sequence ID" value="NZ_JAGSHT010000013.1"/>
</dbReference>
<comment type="caution">
    <text evidence="2">The sequence shown here is derived from an EMBL/GenBank/DDBJ whole genome shotgun (WGS) entry which is preliminary data.</text>
</comment>
<feature type="region of interest" description="Disordered" evidence="1">
    <location>
        <begin position="1"/>
        <end position="43"/>
    </location>
</feature>
<reference evidence="2 3" key="1">
    <citation type="submission" date="2021-04" db="EMBL/GenBank/DDBJ databases">
        <title>Ruania sp. nov., isolated from sandy soil of mangrove forest.</title>
        <authorList>
            <person name="Ge X."/>
            <person name="Huang R."/>
            <person name="Liu W."/>
        </authorList>
    </citation>
    <scope>NUCLEOTIDE SEQUENCE [LARGE SCALE GENOMIC DNA]</scope>
    <source>
        <strain evidence="2 3">N2-46</strain>
    </source>
</reference>
<proteinExistence type="predicted"/>
<dbReference type="InterPro" id="IPR006311">
    <property type="entry name" value="TAT_signal"/>
</dbReference>
<dbReference type="InterPro" id="IPR011990">
    <property type="entry name" value="TPR-like_helical_dom_sf"/>
</dbReference>
<name>A0ABS7SAT6_9MICO</name>
<dbReference type="Gene3D" id="1.25.40.10">
    <property type="entry name" value="Tetratricopeptide repeat domain"/>
    <property type="match status" value="1"/>
</dbReference>
<accession>A0ABS7SAT6</accession>
<evidence type="ECO:0000313" key="2">
    <source>
        <dbReference type="EMBL" id="MBZ2197300.1"/>
    </source>
</evidence>
<feature type="region of interest" description="Disordered" evidence="1">
    <location>
        <begin position="198"/>
        <end position="285"/>
    </location>
</feature>
<keyword evidence="3" id="KW-1185">Reference proteome</keyword>
<sequence>MTTPTTAPPSTPRNHDGARPGPGTGPRTDSAQPGSTDTAAVNDQHRLRRRRLLRWSIGPAAVALLIAGKLLGTPILNATAVSAYEAGVADPMEYERSQRLFTLAGFANLFEREVSPFNQGDVLFRLGDLPGAQAQFEQALGLAGPDRACQVRVNLVLSIEAQGDALGDVPGAQAHYDAALAVIDEAAYCFSEQASSEASEAGDRLMEAQERIEESSDPQSGEGEGEDGDEGEDGEDEGEPESAPDQSTLEQLEEQQAAAAEERADGEQNQESRDYEPAEYDDARW</sequence>
<dbReference type="Proteomes" id="UP000826651">
    <property type="component" value="Unassembled WGS sequence"/>
</dbReference>
<feature type="compositionally biased region" description="Low complexity" evidence="1">
    <location>
        <begin position="19"/>
        <end position="28"/>
    </location>
</feature>
<evidence type="ECO:0000313" key="3">
    <source>
        <dbReference type="Proteomes" id="UP000826651"/>
    </source>
</evidence>
<feature type="compositionally biased region" description="Acidic residues" evidence="1">
    <location>
        <begin position="223"/>
        <end position="242"/>
    </location>
</feature>
<gene>
    <name evidence="2" type="ORF">KCQ71_14135</name>
</gene>
<dbReference type="EMBL" id="JAGSHT010000013">
    <property type="protein sequence ID" value="MBZ2197300.1"/>
    <property type="molecule type" value="Genomic_DNA"/>
</dbReference>
<feature type="compositionally biased region" description="Basic and acidic residues" evidence="1">
    <location>
        <begin position="201"/>
        <end position="214"/>
    </location>
</feature>
<feature type="compositionally biased region" description="Basic and acidic residues" evidence="1">
    <location>
        <begin position="260"/>
        <end position="285"/>
    </location>
</feature>